<organism evidence="1 2">
    <name type="scientific">Peronospora matthiolae</name>
    <dbReference type="NCBI Taxonomy" id="2874970"/>
    <lineage>
        <taxon>Eukaryota</taxon>
        <taxon>Sar</taxon>
        <taxon>Stramenopiles</taxon>
        <taxon>Oomycota</taxon>
        <taxon>Peronosporomycetes</taxon>
        <taxon>Peronosporales</taxon>
        <taxon>Peronosporaceae</taxon>
        <taxon>Peronospora</taxon>
    </lineage>
</organism>
<comment type="caution">
    <text evidence="1">The sequence shown here is derived from an EMBL/GenBank/DDBJ whole genome shotgun (WGS) entry which is preliminary data.</text>
</comment>
<dbReference type="EMBL" id="CAKLBY020000228">
    <property type="protein sequence ID" value="CAK7937981.1"/>
    <property type="molecule type" value="Genomic_DNA"/>
</dbReference>
<proteinExistence type="predicted"/>
<evidence type="ECO:0000313" key="1">
    <source>
        <dbReference type="EMBL" id="CAK7937981.1"/>
    </source>
</evidence>
<accession>A0AAV1UTX4</accession>
<gene>
    <name evidence="1" type="ORF">PM001_LOCUS23131</name>
</gene>
<sequence length="155" mass="17046">MSRRCSGATKPDLLIEDVNGLRNSNSTASARAGSRCLLWLEICARSSSSWIARFVQSYKLQINHLLWLLRPSSTVATLTRLRRERTALHFRIARAGPVATYVANRRAHTGRTVNIVIVQTTGRKCEAAECISVCGLPAGYIRSAIGLSVSFVQSE</sequence>
<reference evidence="1" key="1">
    <citation type="submission" date="2024-01" db="EMBL/GenBank/DDBJ databases">
        <authorList>
            <person name="Webb A."/>
        </authorList>
    </citation>
    <scope>NUCLEOTIDE SEQUENCE</scope>
    <source>
        <strain evidence="1">Pm1</strain>
    </source>
</reference>
<name>A0AAV1UTX4_9STRA</name>
<evidence type="ECO:0000313" key="2">
    <source>
        <dbReference type="Proteomes" id="UP001162060"/>
    </source>
</evidence>
<dbReference type="AlphaFoldDB" id="A0AAV1UTX4"/>
<protein>
    <submittedName>
        <fullName evidence="1">Uncharacterized protein</fullName>
    </submittedName>
</protein>
<dbReference type="Proteomes" id="UP001162060">
    <property type="component" value="Unassembled WGS sequence"/>
</dbReference>